<sequence length="315" mass="34235">MRKFQFKLANNGTVAGIHSIPPTPATAASKERPLVVGLHGGCYDSQYFDATPRFSASQTSIALGIPFVAIDRPSYGGTSSILPIPDDSDFAQETGIWLHQYILPKLWEELGAPNGCNCIVLLCHSLGTMGGIVTAALHAKDTSPLYPLGALIASGMGDTQSEFMLRSPPSFTMVGSTHAMFPPDSKDSVMFKPDTVADEVLEQCQRLNAVCPLAETAKFAPAWLPTWKQQWAKDVTAPVMFALVEDDPFFVTTEEELKKCTDAFGNDVRVDGSLIRGAPHCMELSYWSQGWYARCFGFALECSVSFAGPRRVPLT</sequence>
<evidence type="ECO:0000313" key="2">
    <source>
        <dbReference type="EMBL" id="KAF2021256.1"/>
    </source>
</evidence>
<keyword evidence="3" id="KW-1185">Reference proteome</keyword>
<organism evidence="2 3">
    <name type="scientific">Aaosphaeria arxii CBS 175.79</name>
    <dbReference type="NCBI Taxonomy" id="1450172"/>
    <lineage>
        <taxon>Eukaryota</taxon>
        <taxon>Fungi</taxon>
        <taxon>Dikarya</taxon>
        <taxon>Ascomycota</taxon>
        <taxon>Pezizomycotina</taxon>
        <taxon>Dothideomycetes</taxon>
        <taxon>Pleosporomycetidae</taxon>
        <taxon>Pleosporales</taxon>
        <taxon>Pleosporales incertae sedis</taxon>
        <taxon>Aaosphaeria</taxon>
    </lineage>
</organism>
<name>A0A6A5Y7I5_9PLEO</name>
<dbReference type="InterPro" id="IPR000073">
    <property type="entry name" value="AB_hydrolase_1"/>
</dbReference>
<evidence type="ECO:0000259" key="1">
    <source>
        <dbReference type="Pfam" id="PF12697"/>
    </source>
</evidence>
<dbReference type="OrthoDB" id="5371334at2759"/>
<dbReference type="GeneID" id="54290877"/>
<dbReference type="EMBL" id="ML978066">
    <property type="protein sequence ID" value="KAF2021256.1"/>
    <property type="molecule type" value="Genomic_DNA"/>
</dbReference>
<dbReference type="SUPFAM" id="SSF53474">
    <property type="entry name" value="alpha/beta-Hydrolases"/>
    <property type="match status" value="1"/>
</dbReference>
<dbReference type="Gene3D" id="3.40.50.1820">
    <property type="entry name" value="alpha/beta hydrolase"/>
    <property type="match status" value="1"/>
</dbReference>
<dbReference type="Pfam" id="PF12697">
    <property type="entry name" value="Abhydrolase_6"/>
    <property type="match status" value="1"/>
</dbReference>
<reference evidence="2" key="1">
    <citation type="journal article" date="2020" name="Stud. Mycol.">
        <title>101 Dothideomycetes genomes: a test case for predicting lifestyles and emergence of pathogens.</title>
        <authorList>
            <person name="Haridas S."/>
            <person name="Albert R."/>
            <person name="Binder M."/>
            <person name="Bloem J."/>
            <person name="Labutti K."/>
            <person name="Salamov A."/>
            <person name="Andreopoulos B."/>
            <person name="Baker S."/>
            <person name="Barry K."/>
            <person name="Bills G."/>
            <person name="Bluhm B."/>
            <person name="Cannon C."/>
            <person name="Castanera R."/>
            <person name="Culley D."/>
            <person name="Daum C."/>
            <person name="Ezra D."/>
            <person name="Gonzalez J."/>
            <person name="Henrissat B."/>
            <person name="Kuo A."/>
            <person name="Liang C."/>
            <person name="Lipzen A."/>
            <person name="Lutzoni F."/>
            <person name="Magnuson J."/>
            <person name="Mondo S."/>
            <person name="Nolan M."/>
            <person name="Ohm R."/>
            <person name="Pangilinan J."/>
            <person name="Park H.-J."/>
            <person name="Ramirez L."/>
            <person name="Alfaro M."/>
            <person name="Sun H."/>
            <person name="Tritt A."/>
            <person name="Yoshinaga Y."/>
            <person name="Zwiers L.-H."/>
            <person name="Turgeon B."/>
            <person name="Goodwin S."/>
            <person name="Spatafora J."/>
            <person name="Crous P."/>
            <person name="Grigoriev I."/>
        </authorList>
    </citation>
    <scope>NUCLEOTIDE SEQUENCE</scope>
    <source>
        <strain evidence="2">CBS 175.79</strain>
    </source>
</reference>
<protein>
    <recommendedName>
        <fullName evidence="1">AB hydrolase-1 domain-containing protein</fullName>
    </recommendedName>
</protein>
<proteinExistence type="predicted"/>
<dbReference type="Proteomes" id="UP000799778">
    <property type="component" value="Unassembled WGS sequence"/>
</dbReference>
<dbReference type="RefSeq" id="XP_033389595.1">
    <property type="nucleotide sequence ID" value="XM_033533480.1"/>
</dbReference>
<dbReference type="AlphaFoldDB" id="A0A6A5Y7I5"/>
<evidence type="ECO:0000313" key="3">
    <source>
        <dbReference type="Proteomes" id="UP000799778"/>
    </source>
</evidence>
<gene>
    <name evidence="2" type="ORF">BU24DRAFT_487710</name>
</gene>
<dbReference type="InterPro" id="IPR029058">
    <property type="entry name" value="AB_hydrolase_fold"/>
</dbReference>
<feature type="domain" description="AB hydrolase-1" evidence="1">
    <location>
        <begin position="35"/>
        <end position="282"/>
    </location>
</feature>
<accession>A0A6A5Y7I5</accession>